<dbReference type="PANTHER" id="PTHR43765:SF2">
    <property type="entry name" value="2-DEHYDROPANTOATE 2-REDUCTASE"/>
    <property type="match status" value="1"/>
</dbReference>
<dbReference type="InterPro" id="IPR036291">
    <property type="entry name" value="NAD(P)-bd_dom_sf"/>
</dbReference>
<dbReference type="AlphaFoldDB" id="A0A7X6D5P7"/>
<protein>
    <submittedName>
        <fullName evidence="7">NAD(P)-binding domain-containing protein</fullName>
    </submittedName>
</protein>
<comment type="caution">
    <text evidence="7">The sequence shown here is derived from an EMBL/GenBank/DDBJ whole genome shotgun (WGS) entry which is preliminary data.</text>
</comment>
<dbReference type="Gene3D" id="3.40.50.720">
    <property type="entry name" value="NAD(P)-binding Rossmann-like Domain"/>
    <property type="match status" value="1"/>
</dbReference>
<evidence type="ECO:0000259" key="6">
    <source>
        <dbReference type="Pfam" id="PF08546"/>
    </source>
</evidence>
<dbReference type="InterPro" id="IPR013328">
    <property type="entry name" value="6PGD_dom2"/>
</dbReference>
<dbReference type="GO" id="GO:0005737">
    <property type="term" value="C:cytoplasm"/>
    <property type="evidence" value="ECO:0007669"/>
    <property type="project" value="TreeGrafter"/>
</dbReference>
<feature type="domain" description="Ketopantoate reductase C-terminal" evidence="6">
    <location>
        <begin position="186"/>
        <end position="310"/>
    </location>
</feature>
<gene>
    <name evidence="7" type="ORF">HCN56_24565</name>
</gene>
<dbReference type="Gene3D" id="1.10.1040.10">
    <property type="entry name" value="N-(1-d-carboxylethyl)-l-norvaline Dehydrogenase, domain 2"/>
    <property type="match status" value="1"/>
</dbReference>
<feature type="compositionally biased region" description="Basic and acidic residues" evidence="4">
    <location>
        <begin position="244"/>
        <end position="255"/>
    </location>
</feature>
<keyword evidence="8" id="KW-1185">Reference proteome</keyword>
<dbReference type="InterPro" id="IPR008927">
    <property type="entry name" value="6-PGluconate_DH-like_C_sf"/>
</dbReference>
<name>A0A7X6D5P7_9ACTN</name>
<dbReference type="SUPFAM" id="SSF48179">
    <property type="entry name" value="6-phosphogluconate dehydrogenase C-terminal domain-like"/>
    <property type="match status" value="1"/>
</dbReference>
<dbReference type="InterPro" id="IPR013332">
    <property type="entry name" value="KPR_N"/>
</dbReference>
<feature type="region of interest" description="Disordered" evidence="4">
    <location>
        <begin position="240"/>
        <end position="273"/>
    </location>
</feature>
<proteinExistence type="inferred from homology"/>
<evidence type="ECO:0000313" key="8">
    <source>
        <dbReference type="Proteomes" id="UP000578686"/>
    </source>
</evidence>
<comment type="similarity">
    <text evidence="1">Belongs to the ketopantoate reductase family.</text>
</comment>
<dbReference type="SUPFAM" id="SSF51735">
    <property type="entry name" value="NAD(P)-binding Rossmann-fold domains"/>
    <property type="match status" value="1"/>
</dbReference>
<keyword evidence="3" id="KW-0560">Oxidoreductase</keyword>
<accession>A0A7X6D5P7</accession>
<evidence type="ECO:0000256" key="4">
    <source>
        <dbReference type="SAM" id="MobiDB-lite"/>
    </source>
</evidence>
<organism evidence="7 8">
    <name type="scientific">Streptomyces lonarensis</name>
    <dbReference type="NCBI Taxonomy" id="700599"/>
    <lineage>
        <taxon>Bacteria</taxon>
        <taxon>Bacillati</taxon>
        <taxon>Actinomycetota</taxon>
        <taxon>Actinomycetes</taxon>
        <taxon>Kitasatosporales</taxon>
        <taxon>Streptomycetaceae</taxon>
        <taxon>Streptomyces</taxon>
    </lineage>
</organism>
<dbReference type="InterPro" id="IPR050838">
    <property type="entry name" value="Ketopantoate_reductase"/>
</dbReference>
<dbReference type="GO" id="GO:0008677">
    <property type="term" value="F:2-dehydropantoate 2-reductase activity"/>
    <property type="evidence" value="ECO:0007669"/>
    <property type="project" value="TreeGrafter"/>
</dbReference>
<dbReference type="Pfam" id="PF08546">
    <property type="entry name" value="ApbA_C"/>
    <property type="match status" value="1"/>
</dbReference>
<evidence type="ECO:0000313" key="7">
    <source>
        <dbReference type="EMBL" id="NJQ08658.1"/>
    </source>
</evidence>
<dbReference type="InterPro" id="IPR013752">
    <property type="entry name" value="KPA_reductase"/>
</dbReference>
<evidence type="ECO:0000256" key="1">
    <source>
        <dbReference type="ARBA" id="ARBA00007870"/>
    </source>
</evidence>
<evidence type="ECO:0000259" key="5">
    <source>
        <dbReference type="Pfam" id="PF02558"/>
    </source>
</evidence>
<dbReference type="Pfam" id="PF02558">
    <property type="entry name" value="ApbA"/>
    <property type="match status" value="1"/>
</dbReference>
<dbReference type="Proteomes" id="UP000578686">
    <property type="component" value="Unassembled WGS sequence"/>
</dbReference>
<dbReference type="GO" id="GO:0050661">
    <property type="term" value="F:NADP binding"/>
    <property type="evidence" value="ECO:0007669"/>
    <property type="project" value="TreeGrafter"/>
</dbReference>
<evidence type="ECO:0000256" key="3">
    <source>
        <dbReference type="ARBA" id="ARBA00023002"/>
    </source>
</evidence>
<evidence type="ECO:0000256" key="2">
    <source>
        <dbReference type="ARBA" id="ARBA00022857"/>
    </source>
</evidence>
<reference evidence="7 8" key="1">
    <citation type="submission" date="2020-03" db="EMBL/GenBank/DDBJ databases">
        <title>Draft genome of Streptomyces sp. ventii, isolated from the Axial Seamount in the Pacific Ocean, and resequencing of the two type strains Streptomyces lonarensis strain NCL 716 and Streptomyces bohaiensis strain 11A07.</title>
        <authorList>
            <person name="Loughran R.M."/>
            <person name="Pfannmuller K.M."/>
            <person name="Wasson B.J."/>
            <person name="Deadmond M.C."/>
            <person name="Paddock B.E."/>
            <person name="Koyack M.J."/>
            <person name="Gallegos D.A."/>
            <person name="Mitchell E.A."/>
            <person name="Ushijima B."/>
            <person name="Saw J.H."/>
            <person name="Mcphail K.L."/>
            <person name="Videau P."/>
        </authorList>
    </citation>
    <scope>NUCLEOTIDE SEQUENCE [LARGE SCALE GENOMIC DNA]</scope>
    <source>
        <strain evidence="7 8">NCL716</strain>
    </source>
</reference>
<sequence length="338" mass="35465">MRYIIIGAGAVGGAIGGRLFQSGHEVVLVARGDHLAALREEGLHLATPDEALTLPVPTVAGPREVTLRTDDVLVLSVKIQDAAAALDAWATRPVEGGGTAGEVLPLVCAQNGVAGERMALRRFRHVYGMCVWLPAQFLRPGHVVAHCAPLTGMLHIGRYPSGTDDTARLIAADLEKSHFAAPVPADVMRWKYGKLLSNLANALDAVGGATLRGDARAAELLRHARAEAVAVFNAAGVEPATAEEQQRLRGDRMDVRPVAGAEPGGGSSWQSLSRGTGSIEADYLNGEIVLLGREHGIATPVNEVLQRMANVFAHEHRRPGSLTAAELAALTALAGGTD</sequence>
<dbReference type="EMBL" id="JAAVJD010000371">
    <property type="protein sequence ID" value="NJQ08658.1"/>
    <property type="molecule type" value="Genomic_DNA"/>
</dbReference>
<dbReference type="RefSeq" id="WP_167974703.1">
    <property type="nucleotide sequence ID" value="NZ_BHZG01000465.1"/>
</dbReference>
<feature type="domain" description="Ketopantoate reductase N-terminal" evidence="5">
    <location>
        <begin position="4"/>
        <end position="157"/>
    </location>
</feature>
<dbReference type="PANTHER" id="PTHR43765">
    <property type="entry name" value="2-DEHYDROPANTOATE 2-REDUCTASE-RELATED"/>
    <property type="match status" value="1"/>
</dbReference>
<keyword evidence="2" id="KW-0521">NADP</keyword>